<name>A0A1G8AF94_PSEOR</name>
<reference evidence="2 3" key="1">
    <citation type="submission" date="2016-10" db="EMBL/GenBank/DDBJ databases">
        <authorList>
            <person name="de Groot N.N."/>
        </authorList>
    </citation>
    <scope>NUCLEOTIDE SEQUENCE [LARGE SCALE GENOMIC DNA]</scope>
    <source>
        <strain evidence="2 3">CGMCC 4.3143</strain>
    </source>
</reference>
<dbReference type="Pfam" id="PF09481">
    <property type="entry name" value="CRISPR_Cse1"/>
    <property type="match status" value="1"/>
</dbReference>
<evidence type="ECO:0000313" key="3">
    <source>
        <dbReference type="Proteomes" id="UP000198967"/>
    </source>
</evidence>
<organism evidence="2 3">
    <name type="scientific">Pseudonocardia oroxyli</name>
    <dbReference type="NCBI Taxonomy" id="366584"/>
    <lineage>
        <taxon>Bacteria</taxon>
        <taxon>Bacillati</taxon>
        <taxon>Actinomycetota</taxon>
        <taxon>Actinomycetes</taxon>
        <taxon>Pseudonocardiales</taxon>
        <taxon>Pseudonocardiaceae</taxon>
        <taxon>Pseudonocardia</taxon>
    </lineage>
</organism>
<dbReference type="NCBIfam" id="TIGR02547">
    <property type="entry name" value="casA_cse1"/>
    <property type="match status" value="1"/>
</dbReference>
<gene>
    <name evidence="2" type="ORF">SAMN05216377_12026</name>
</gene>
<keyword evidence="3" id="KW-1185">Reference proteome</keyword>
<feature type="region of interest" description="Disordered" evidence="1">
    <location>
        <begin position="227"/>
        <end position="246"/>
    </location>
</feature>
<protein>
    <submittedName>
        <fullName evidence="2">CRISPR-associated protein, Cse1 family</fullName>
    </submittedName>
</protein>
<dbReference type="EMBL" id="FNBE01000020">
    <property type="protein sequence ID" value="SDH19622.1"/>
    <property type="molecule type" value="Genomic_DNA"/>
</dbReference>
<sequence length="546" mass="59583">MSLEGPLSFDLIYEPWIPCRERDGAIVEYGLLRTLGHAHELVGITGDLPTQAFALTRLLLAVLHAAIDGPRDLDEWEQLWEEDKLPVAQIEQHLALHRNRLDLFHPEAPFMQVADLRTAKGDMSDLSKLVADVPNGEPFFTTRLGGDLTLTFAEAARWVVHCQAFDISGIKSGAVGDERVKGGKGYPIGVGWSGNLGGVLVEGRTLRETLLLNLIAADFGPGRAVSTDRPVWERPPVGAAEEMPGGRVADGPVDLFTWQTRRIRLAAEGDRVTRVLLANGEKITPQNKNRFEPHTAWRRSEAQEKKPGATAVVYMPREHDPDRSIWRGVSSLLPALAAMSAPQKGQPASALSPTVVEWLGFLSTEEVLAKDFPVRLRAIGMVYGSQNSVVEDVVHDSIALRALLAERGAGDLAGTVESCVRSAERAALAVGGLAADLIAAAGGEGGGHRSRTLESVHAWLDPLFRDWLFSLRPDVEVLEAQETWHREVRDVVVGVARELLADISPAAWEGRMVRNQLLTAAHAESRFWTSLRDALPYAFTTEPVGS</sequence>
<dbReference type="InterPro" id="IPR013381">
    <property type="entry name" value="CRISPR-assoc_prot_Cse1"/>
</dbReference>
<dbReference type="STRING" id="366584.SAMN05216377_12026"/>
<dbReference type="CDD" id="cd09729">
    <property type="entry name" value="Cse1_I-E"/>
    <property type="match status" value="1"/>
</dbReference>
<dbReference type="Gene3D" id="1.10.132.100">
    <property type="match status" value="1"/>
</dbReference>
<evidence type="ECO:0000313" key="2">
    <source>
        <dbReference type="EMBL" id="SDH19622.1"/>
    </source>
</evidence>
<evidence type="ECO:0000256" key="1">
    <source>
        <dbReference type="SAM" id="MobiDB-lite"/>
    </source>
</evidence>
<accession>A0A1G8AF94</accession>
<proteinExistence type="predicted"/>
<dbReference type="RefSeq" id="WP_093089188.1">
    <property type="nucleotide sequence ID" value="NZ_FNBE01000020.1"/>
</dbReference>
<dbReference type="OrthoDB" id="3187690at2"/>
<dbReference type="Proteomes" id="UP000198967">
    <property type="component" value="Unassembled WGS sequence"/>
</dbReference>
<dbReference type="AlphaFoldDB" id="A0A1G8AF94"/>